<evidence type="ECO:0000256" key="1">
    <source>
        <dbReference type="SAM" id="MobiDB-lite"/>
    </source>
</evidence>
<dbReference type="Proteomes" id="UP001380365">
    <property type="component" value="Unassembled WGS sequence"/>
</dbReference>
<sequence length="160" mass="17107">MRRTICLSMLVLLAGCEQRAERRAEGEAVERAVHNSGHVAPQEAPSETPTPTPTPTPAPTVADAAATDAWIGRWRGVEGLNLVISADSQAGPGHYTLEMQYSLDDKGVFQGVAAGDTIRFTRPDGPQTLRASDGEATGLKWLADKKDCLTVKTGEGYCRD</sequence>
<name>A0ABU8Q2H2_9SPHN</name>
<reference evidence="2 3" key="1">
    <citation type="submission" date="2023-12" db="EMBL/GenBank/DDBJ databases">
        <title>Gut-associated functions are favored during microbiome assembly across C. elegans life.</title>
        <authorList>
            <person name="Zimmermann J."/>
        </authorList>
    </citation>
    <scope>NUCLEOTIDE SEQUENCE [LARGE SCALE GENOMIC DNA]</scope>
    <source>
        <strain evidence="2 3">JUb134</strain>
    </source>
</reference>
<evidence type="ECO:0000313" key="3">
    <source>
        <dbReference type="Proteomes" id="UP001380365"/>
    </source>
</evidence>
<evidence type="ECO:0000313" key="2">
    <source>
        <dbReference type="EMBL" id="MEJ5093935.1"/>
    </source>
</evidence>
<dbReference type="EMBL" id="JBBGZA010000001">
    <property type="protein sequence ID" value="MEJ5093935.1"/>
    <property type="molecule type" value="Genomic_DNA"/>
</dbReference>
<gene>
    <name evidence="2" type="ORF">WH159_05225</name>
</gene>
<organism evidence="2 3">
    <name type="scientific">Sphingomonas molluscorum</name>
    <dbReference type="NCBI Taxonomy" id="418184"/>
    <lineage>
        <taxon>Bacteria</taxon>
        <taxon>Pseudomonadati</taxon>
        <taxon>Pseudomonadota</taxon>
        <taxon>Alphaproteobacteria</taxon>
        <taxon>Sphingomonadales</taxon>
        <taxon>Sphingomonadaceae</taxon>
        <taxon>Sphingomonas</taxon>
    </lineage>
</organism>
<dbReference type="PROSITE" id="PS51257">
    <property type="entry name" value="PROKAR_LIPOPROTEIN"/>
    <property type="match status" value="1"/>
</dbReference>
<feature type="compositionally biased region" description="Pro residues" evidence="1">
    <location>
        <begin position="48"/>
        <end position="58"/>
    </location>
</feature>
<feature type="region of interest" description="Disordered" evidence="1">
    <location>
        <begin position="27"/>
        <end position="62"/>
    </location>
</feature>
<evidence type="ECO:0008006" key="4">
    <source>
        <dbReference type="Google" id="ProtNLM"/>
    </source>
</evidence>
<accession>A0ABU8Q2H2</accession>
<dbReference type="RefSeq" id="WP_132882466.1">
    <property type="nucleotide sequence ID" value="NZ_JBBGZA010000001.1"/>
</dbReference>
<keyword evidence="3" id="KW-1185">Reference proteome</keyword>
<proteinExistence type="predicted"/>
<protein>
    <recommendedName>
        <fullName evidence="4">Lipoprotein</fullName>
    </recommendedName>
</protein>
<comment type="caution">
    <text evidence="2">The sequence shown here is derived from an EMBL/GenBank/DDBJ whole genome shotgun (WGS) entry which is preliminary data.</text>
</comment>